<protein>
    <submittedName>
        <fullName evidence="2">Uncharacterized protein</fullName>
    </submittedName>
</protein>
<name>A0A9X2ZPF9_9BACT</name>
<evidence type="ECO:0000313" key="3">
    <source>
        <dbReference type="EMBL" id="MCS4038330.1"/>
    </source>
</evidence>
<dbReference type="EMBL" id="JANUBF010000060">
    <property type="protein sequence ID" value="MCS4038330.1"/>
    <property type="molecule type" value="Genomic_DNA"/>
</dbReference>
<accession>A0A9X2ZPF9</accession>
<evidence type="ECO:0000313" key="4">
    <source>
        <dbReference type="Proteomes" id="UP001155034"/>
    </source>
</evidence>
<gene>
    <name evidence="2" type="ORF">GGP82_003519</name>
    <name evidence="3" type="ORF">GGQ01_003422</name>
</gene>
<sequence>MGVFEGLSAWCGSLPVMRQVNSALEDTQQNRAANRKLGDRLNRGAAQIG</sequence>
<dbReference type="EMBL" id="JANTYZ010000026">
    <property type="protein sequence ID" value="MCS3866936.1"/>
    <property type="molecule type" value="Genomic_DNA"/>
</dbReference>
<reference evidence="2" key="1">
    <citation type="submission" date="2022-08" db="EMBL/GenBank/DDBJ databases">
        <title>Genomic Encyclopedia of Type Strains, Phase V (KMG-V): Genome sequencing to study the core and pangenomes of soil and plant-associated prokaryotes.</title>
        <authorList>
            <person name="Whitman W."/>
        </authorList>
    </citation>
    <scope>NUCLEOTIDE SEQUENCE</scope>
    <source>
        <strain evidence="2">SP2016B</strain>
        <strain evidence="3">SP3012</strain>
    </source>
</reference>
<dbReference type="AlphaFoldDB" id="A0A9X2ZPF9"/>
<evidence type="ECO:0000313" key="2">
    <source>
        <dbReference type="EMBL" id="MCS3866936.1"/>
    </source>
</evidence>
<proteinExistence type="predicted"/>
<evidence type="ECO:0000256" key="1">
    <source>
        <dbReference type="SAM" id="MobiDB-lite"/>
    </source>
</evidence>
<dbReference type="Proteomes" id="UP001155040">
    <property type="component" value="Unassembled WGS sequence"/>
</dbReference>
<feature type="region of interest" description="Disordered" evidence="1">
    <location>
        <begin position="27"/>
        <end position="49"/>
    </location>
</feature>
<dbReference type="Proteomes" id="UP001155034">
    <property type="component" value="Unassembled WGS sequence"/>
</dbReference>
<organism evidence="2 4">
    <name type="scientific">Salinibacter ruber</name>
    <dbReference type="NCBI Taxonomy" id="146919"/>
    <lineage>
        <taxon>Bacteria</taxon>
        <taxon>Pseudomonadati</taxon>
        <taxon>Rhodothermota</taxon>
        <taxon>Rhodothermia</taxon>
        <taxon>Rhodothermales</taxon>
        <taxon>Salinibacteraceae</taxon>
        <taxon>Salinibacter</taxon>
    </lineage>
</organism>
<comment type="caution">
    <text evidence="2">The sequence shown here is derived from an EMBL/GenBank/DDBJ whole genome shotgun (WGS) entry which is preliminary data.</text>
</comment>